<organism evidence="1 2">
    <name type="scientific">Allacma fusca</name>
    <dbReference type="NCBI Taxonomy" id="39272"/>
    <lineage>
        <taxon>Eukaryota</taxon>
        <taxon>Metazoa</taxon>
        <taxon>Ecdysozoa</taxon>
        <taxon>Arthropoda</taxon>
        <taxon>Hexapoda</taxon>
        <taxon>Collembola</taxon>
        <taxon>Symphypleona</taxon>
        <taxon>Sminthuridae</taxon>
        <taxon>Allacma</taxon>
    </lineage>
</organism>
<accession>A0A8J2LHS3</accession>
<evidence type="ECO:0000313" key="1">
    <source>
        <dbReference type="EMBL" id="CAG7822350.1"/>
    </source>
</evidence>
<proteinExistence type="predicted"/>
<dbReference type="AlphaFoldDB" id="A0A8J2LHS3"/>
<protein>
    <submittedName>
        <fullName evidence="1">Uncharacterized protein</fullName>
    </submittedName>
</protein>
<evidence type="ECO:0000313" key="2">
    <source>
        <dbReference type="Proteomes" id="UP000708208"/>
    </source>
</evidence>
<sequence>MIDTLKLARIKNQKYEIIVTNEHVRCKSLRSLKDEQLEGKTTATGTKLNLPVGREKKNKQISEVAAQVCCNPFGGIGSEVKGRKESGTTEKCQMKVPRKLYRQQETVTTLPGSPSSYEVCNICIKTVLLDILGLLSVI</sequence>
<comment type="caution">
    <text evidence="1">The sequence shown here is derived from an EMBL/GenBank/DDBJ whole genome shotgun (WGS) entry which is preliminary data.</text>
</comment>
<reference evidence="1" key="1">
    <citation type="submission" date="2021-06" db="EMBL/GenBank/DDBJ databases">
        <authorList>
            <person name="Hodson N. C."/>
            <person name="Mongue J. A."/>
            <person name="Jaron S. K."/>
        </authorList>
    </citation>
    <scope>NUCLEOTIDE SEQUENCE</scope>
</reference>
<dbReference type="Proteomes" id="UP000708208">
    <property type="component" value="Unassembled WGS sequence"/>
</dbReference>
<gene>
    <name evidence="1" type="ORF">AFUS01_LOCUS32631</name>
</gene>
<keyword evidence="2" id="KW-1185">Reference proteome</keyword>
<name>A0A8J2LHS3_9HEXA</name>
<dbReference type="EMBL" id="CAJVCH010526172">
    <property type="protein sequence ID" value="CAG7822350.1"/>
    <property type="molecule type" value="Genomic_DNA"/>
</dbReference>